<dbReference type="Proteomes" id="UP000180254">
    <property type="component" value="Unassembled WGS sequence"/>
</dbReference>
<name>A0A1S1V615_9FIRM</name>
<reference evidence="1 2" key="1">
    <citation type="submission" date="2016-09" db="EMBL/GenBank/DDBJ databases">
        <title>Genome sequence of Eubacterium angustum.</title>
        <authorList>
            <person name="Poehlein A."/>
            <person name="Daniel R."/>
        </authorList>
    </citation>
    <scope>NUCLEOTIDE SEQUENCE [LARGE SCALE GENOMIC DNA]</scope>
    <source>
        <strain evidence="1 2">DSM 1989</strain>
    </source>
</reference>
<comment type="caution">
    <text evidence="1">The sequence shown here is derived from an EMBL/GenBank/DDBJ whole genome shotgun (WGS) entry which is preliminary data.</text>
</comment>
<dbReference type="EMBL" id="MKIE01000005">
    <property type="protein sequence ID" value="OHW62038.1"/>
    <property type="molecule type" value="Genomic_DNA"/>
</dbReference>
<gene>
    <name evidence="1" type="ORF">EUAN_14860</name>
</gene>
<keyword evidence="2" id="KW-1185">Reference proteome</keyword>
<organism evidence="1 2">
    <name type="scientific">Andreesenia angusta</name>
    <dbReference type="NCBI Taxonomy" id="39480"/>
    <lineage>
        <taxon>Bacteria</taxon>
        <taxon>Bacillati</taxon>
        <taxon>Bacillota</taxon>
        <taxon>Tissierellia</taxon>
        <taxon>Tissierellales</taxon>
        <taxon>Gottschalkiaceae</taxon>
        <taxon>Andreesenia</taxon>
    </lineage>
</organism>
<dbReference type="RefSeq" id="WP_071063234.1">
    <property type="nucleotide sequence ID" value="NZ_MKIE01000005.1"/>
</dbReference>
<sequence>MQKKYNIKTLTPEEFKDLIASADDSVDNQIRVTEEGEIYISTIVGDRDTDGLRFRFETFEAGEGYVGKSAASDDRYLEGMYEDLKQYWYDGSRGLIEMF</sequence>
<evidence type="ECO:0000313" key="2">
    <source>
        <dbReference type="Proteomes" id="UP000180254"/>
    </source>
</evidence>
<dbReference type="STRING" id="39480.EUAN_14860"/>
<protein>
    <submittedName>
        <fullName evidence="1">Uncharacterized protein</fullName>
    </submittedName>
</protein>
<proteinExistence type="predicted"/>
<dbReference type="AlphaFoldDB" id="A0A1S1V615"/>
<evidence type="ECO:0000313" key="1">
    <source>
        <dbReference type="EMBL" id="OHW62038.1"/>
    </source>
</evidence>
<dbReference type="OrthoDB" id="2872607at2"/>
<accession>A0A1S1V615</accession>